<dbReference type="EMBL" id="JACEGQ020000006">
    <property type="protein sequence ID" value="KAH8504470.1"/>
    <property type="molecule type" value="Genomic_DNA"/>
</dbReference>
<dbReference type="Proteomes" id="UP000807159">
    <property type="component" value="Chromosome 6"/>
</dbReference>
<keyword evidence="4" id="KW-0539">Nucleus</keyword>
<comment type="caution">
    <text evidence="6">The sequence shown here is derived from an EMBL/GenBank/DDBJ whole genome shotgun (WGS) entry which is preliminary data.</text>
</comment>
<dbReference type="PANTHER" id="PTHR32263:SF14">
    <property type="entry name" value="INACTIVE POLY [ADP-RIBOSE] POLYMERASE SRO2-RELATED"/>
    <property type="match status" value="1"/>
</dbReference>
<evidence type="ECO:0000256" key="3">
    <source>
        <dbReference type="ARBA" id="ARBA00023016"/>
    </source>
</evidence>
<keyword evidence="2" id="KW-0217">Developmental protein</keyword>
<dbReference type="PANTHER" id="PTHR32263">
    <property type="entry name" value="INACTIVE POLY [ADP-RIBOSE] POLYMERASE SRO4-RELATED"/>
    <property type="match status" value="1"/>
</dbReference>
<dbReference type="Pfam" id="PF12174">
    <property type="entry name" value="RST"/>
    <property type="match status" value="1"/>
</dbReference>
<dbReference type="InterPro" id="IPR012317">
    <property type="entry name" value="Poly(ADP-ribose)pol_cat_dom"/>
</dbReference>
<keyword evidence="3" id="KW-0346">Stress response</keyword>
<dbReference type="PROSITE" id="PS51059">
    <property type="entry name" value="PARP_CATALYTIC"/>
    <property type="match status" value="1"/>
</dbReference>
<dbReference type="GO" id="GO:0003950">
    <property type="term" value="F:NAD+ poly-ADP-ribosyltransferase activity"/>
    <property type="evidence" value="ECO:0007669"/>
    <property type="project" value="InterPro"/>
</dbReference>
<dbReference type="InterPro" id="IPR022003">
    <property type="entry name" value="RST"/>
</dbReference>
<dbReference type="GO" id="GO:0005634">
    <property type="term" value="C:nucleus"/>
    <property type="evidence" value="ECO:0007669"/>
    <property type="project" value="UniProtKB-SubCell"/>
</dbReference>
<evidence type="ECO:0000313" key="6">
    <source>
        <dbReference type="EMBL" id="KAH8504470.1"/>
    </source>
</evidence>
<feature type="domain" description="PARP catalytic" evidence="5">
    <location>
        <begin position="30"/>
        <end position="247"/>
    </location>
</feature>
<evidence type="ECO:0000256" key="4">
    <source>
        <dbReference type="ARBA" id="ARBA00023242"/>
    </source>
</evidence>
<evidence type="ECO:0000256" key="1">
    <source>
        <dbReference type="ARBA" id="ARBA00004123"/>
    </source>
</evidence>
<name>A0A8T2YHA4_POPDE</name>
<gene>
    <name evidence="6" type="ORF">H0E87_011936</name>
</gene>
<dbReference type="SUPFAM" id="SSF56399">
    <property type="entry name" value="ADP-ribosylation"/>
    <property type="match status" value="1"/>
</dbReference>
<evidence type="ECO:0000313" key="7">
    <source>
        <dbReference type="Proteomes" id="UP000807159"/>
    </source>
</evidence>
<comment type="subcellular location">
    <subcellularLocation>
        <location evidence="1">Nucleus</location>
    </subcellularLocation>
</comment>
<dbReference type="InterPro" id="IPR044964">
    <property type="entry name" value="RCD1/SRO1-5"/>
</dbReference>
<reference evidence="6" key="1">
    <citation type="journal article" date="2021" name="J. Hered.">
        <title>Genome Assembly of Salicaceae Populus deltoides (Eastern Cottonwood) I-69 Based on Nanopore Sequencing and Hi-C Technologies.</title>
        <authorList>
            <person name="Bai S."/>
            <person name="Wu H."/>
            <person name="Zhang J."/>
            <person name="Pan Z."/>
            <person name="Zhao W."/>
            <person name="Li Z."/>
            <person name="Tong C."/>
        </authorList>
    </citation>
    <scope>NUCLEOTIDE SEQUENCE</scope>
    <source>
        <tissue evidence="6">Leaf</tissue>
    </source>
</reference>
<proteinExistence type="predicted"/>
<sequence>MEEQVSMTIKDYDEEDVLDDAASSKTEDSSDHHDIFTHFARNGMIKIGKETEEYVSMKTQFLMGMKQYANDTEVIALHKNMGFTPLKLARFFAFKSFEKVILQKRGALGDAKVDHGWFGASKEEIIQIISYGFSRCNGQSHGLGVYLSPFEFLLDAVKFTIADENDMRYMLLCHLTMGNMEVIPAGSKQVYPSSVEFDTGVDNLEAPRRLIVWSAFMNSHICPAYIITFKAPFFGFVLSRDQISELPGITLSFHGSALTFPALFPILVKVIGPAKAGLIYKSLVDRKKCKITQEQMIQTTRRIIGNDWRLIAMIKSSIDKVKGSRDKINRPELELQYTVHYALNGMEMRTVFVPSLWAATFPELTCSILSSGFGSGHNCSPLQFSTTPCKRAWTWTQSHMH</sequence>
<keyword evidence="7" id="KW-1185">Reference proteome</keyword>
<dbReference type="Gene3D" id="3.90.228.10">
    <property type="match status" value="1"/>
</dbReference>
<organism evidence="6 7">
    <name type="scientific">Populus deltoides</name>
    <name type="common">Eastern poplar</name>
    <name type="synonym">Eastern cottonwood</name>
    <dbReference type="NCBI Taxonomy" id="3696"/>
    <lineage>
        <taxon>Eukaryota</taxon>
        <taxon>Viridiplantae</taxon>
        <taxon>Streptophyta</taxon>
        <taxon>Embryophyta</taxon>
        <taxon>Tracheophyta</taxon>
        <taxon>Spermatophyta</taxon>
        <taxon>Magnoliopsida</taxon>
        <taxon>eudicotyledons</taxon>
        <taxon>Gunneridae</taxon>
        <taxon>Pentapetalae</taxon>
        <taxon>rosids</taxon>
        <taxon>fabids</taxon>
        <taxon>Malpighiales</taxon>
        <taxon>Salicaceae</taxon>
        <taxon>Saliceae</taxon>
        <taxon>Populus</taxon>
    </lineage>
</organism>
<evidence type="ECO:0000259" key="5">
    <source>
        <dbReference type="PROSITE" id="PS51059"/>
    </source>
</evidence>
<protein>
    <recommendedName>
        <fullName evidence="5">PARP catalytic domain-containing protein</fullName>
    </recommendedName>
</protein>
<evidence type="ECO:0000256" key="2">
    <source>
        <dbReference type="ARBA" id="ARBA00022473"/>
    </source>
</evidence>
<dbReference type="AlphaFoldDB" id="A0A8T2YHA4"/>
<accession>A0A8T2YHA4</accession>